<accession>Q2LWI9</accession>
<dbReference type="STRING" id="56780.SYN_00095"/>
<dbReference type="PIRSF" id="PIRSF037984">
    <property type="entry name" value="Met_synth_TM0269_prd"/>
    <property type="match status" value="1"/>
</dbReference>
<dbReference type="InterPro" id="IPR017342">
    <property type="entry name" value="S-AdoMet-dep_Met_synth_prd"/>
</dbReference>
<evidence type="ECO:0000313" key="1">
    <source>
        <dbReference type="EMBL" id="ABC78453.1"/>
    </source>
</evidence>
<gene>
    <name evidence="1" type="ORF">SYN_00095</name>
</gene>
<name>Q2LWI9_SYNAS</name>
<proteinExistence type="predicted"/>
<evidence type="ECO:0000313" key="2">
    <source>
        <dbReference type="Proteomes" id="UP000001933"/>
    </source>
</evidence>
<dbReference type="InterPro" id="IPR037010">
    <property type="entry name" value="VitB12-dep_Met_synth_activ_sf"/>
</dbReference>
<sequence length="242" mass="27187">MLTCPHKSPDSEHRTWNIIRSPVLPAENDYSGPSAARLDFETIRIDLPRQSIYQRLGYRRDATRISPQQAAEIENYMEEARDLIHLQGTVLRLPIREHTPERVILGDDILFESRNLARFFAGCQEAAIMGATAGPAIMAAIAEDAAGRNVTRAVVMDATASEMADGALDWIMSYLRGILRRENRMLLPRRYSAGYGDFLLENQRVLYRLLQLDRFGVALTESCLLVPEKSVTALTGIRETAP</sequence>
<dbReference type="EMBL" id="CP000252">
    <property type="protein sequence ID" value="ABC78453.1"/>
    <property type="molecule type" value="Genomic_DNA"/>
</dbReference>
<dbReference type="AlphaFoldDB" id="Q2LWI9"/>
<dbReference type="Gene3D" id="3.40.109.40">
    <property type="match status" value="1"/>
</dbReference>
<dbReference type="KEGG" id="sat:SYN_00095"/>
<keyword evidence="2" id="KW-1185">Reference proteome</keyword>
<dbReference type="InParanoid" id="Q2LWI9"/>
<organism evidence="1 2">
    <name type="scientific">Syntrophus aciditrophicus (strain SB)</name>
    <dbReference type="NCBI Taxonomy" id="56780"/>
    <lineage>
        <taxon>Bacteria</taxon>
        <taxon>Pseudomonadati</taxon>
        <taxon>Thermodesulfobacteriota</taxon>
        <taxon>Syntrophia</taxon>
        <taxon>Syntrophales</taxon>
        <taxon>Syntrophaceae</taxon>
        <taxon>Syntrophus</taxon>
    </lineage>
</organism>
<protein>
    <submittedName>
        <fullName evidence="1">Hypothetical cytosolic protein</fullName>
    </submittedName>
</protein>
<dbReference type="Proteomes" id="UP000001933">
    <property type="component" value="Chromosome"/>
</dbReference>
<dbReference type="SUPFAM" id="SSF56507">
    <property type="entry name" value="Methionine synthase activation domain-like"/>
    <property type="match status" value="1"/>
</dbReference>
<reference evidence="1 2" key="1">
    <citation type="journal article" date="2007" name="Proc. Natl. Acad. Sci. U.S.A.">
        <title>The genome of Syntrophus aciditrophicus: life at the thermodynamic limit of microbial growth.</title>
        <authorList>
            <person name="McInerney M.J."/>
            <person name="Rohlin L."/>
            <person name="Mouttaki H."/>
            <person name="Kim U."/>
            <person name="Krupp R.S."/>
            <person name="Rios-Hernandez L."/>
            <person name="Sieber J."/>
            <person name="Struchtemeyer C.G."/>
            <person name="Bhattacharyya A."/>
            <person name="Campbell J.W."/>
            <person name="Gunsalus R.P."/>
        </authorList>
    </citation>
    <scope>NUCLEOTIDE SEQUENCE [LARGE SCALE GENOMIC DNA]</scope>
    <source>
        <strain evidence="1 2">SB</strain>
    </source>
</reference>
<dbReference type="eggNOG" id="COG1410">
    <property type="taxonomic scope" value="Bacteria"/>
</dbReference>
<dbReference type="GO" id="GO:0008705">
    <property type="term" value="F:methionine synthase activity"/>
    <property type="evidence" value="ECO:0007669"/>
    <property type="project" value="InterPro"/>
</dbReference>
<dbReference type="HOGENOM" id="CLU_079580_2_0_7"/>